<dbReference type="FunFam" id="3.40.50.1820:FF:000271">
    <property type="entry name" value="Neuroligin-1"/>
    <property type="match status" value="1"/>
</dbReference>
<feature type="region of interest" description="Disordered" evidence="2">
    <location>
        <begin position="801"/>
        <end position="850"/>
    </location>
</feature>
<dbReference type="Gene3D" id="3.40.50.1820">
    <property type="entry name" value="alpha/beta hydrolase"/>
    <property type="match status" value="1"/>
</dbReference>
<evidence type="ECO:0000256" key="2">
    <source>
        <dbReference type="SAM" id="MobiDB-lite"/>
    </source>
</evidence>
<dbReference type="InterPro" id="IPR002018">
    <property type="entry name" value="CarbesteraseB"/>
</dbReference>
<keyword evidence="3" id="KW-0812">Transmembrane</keyword>
<accession>A0AAD5WL23</accession>
<gene>
    <name evidence="6" type="primary">NLG1</name>
    <name evidence="6" type="ORF">KIN20_037276</name>
</gene>
<dbReference type="InterPro" id="IPR029058">
    <property type="entry name" value="AB_hydrolase_fold"/>
</dbReference>
<keyword evidence="3" id="KW-1133">Transmembrane helix</keyword>
<evidence type="ECO:0000313" key="6">
    <source>
        <dbReference type="EMBL" id="KAJ1374569.1"/>
    </source>
</evidence>
<evidence type="ECO:0000259" key="5">
    <source>
        <dbReference type="Pfam" id="PF00135"/>
    </source>
</evidence>
<dbReference type="Pfam" id="PF00135">
    <property type="entry name" value="COesterase"/>
    <property type="match status" value="1"/>
</dbReference>
<feature type="signal peptide" evidence="4">
    <location>
        <begin position="1"/>
        <end position="24"/>
    </location>
</feature>
<name>A0AAD5WL23_PARTN</name>
<reference evidence="6" key="1">
    <citation type="submission" date="2021-06" db="EMBL/GenBank/DDBJ databases">
        <title>Parelaphostrongylus tenuis whole genome reference sequence.</title>
        <authorList>
            <person name="Garwood T.J."/>
            <person name="Larsen P.A."/>
            <person name="Fountain-Jones N.M."/>
            <person name="Garbe J.R."/>
            <person name="Macchietto M.G."/>
            <person name="Kania S.A."/>
            <person name="Gerhold R.W."/>
            <person name="Richards J.E."/>
            <person name="Wolf T.M."/>
        </authorList>
    </citation>
    <scope>NUCLEOTIDE SEQUENCE</scope>
    <source>
        <strain evidence="6">MNPRO001-30</strain>
        <tissue evidence="6">Meninges</tissue>
    </source>
</reference>
<evidence type="ECO:0000313" key="7">
    <source>
        <dbReference type="Proteomes" id="UP001196413"/>
    </source>
</evidence>
<feature type="transmembrane region" description="Helical" evidence="3">
    <location>
        <begin position="683"/>
        <end position="706"/>
    </location>
</feature>
<dbReference type="AlphaFoldDB" id="A0AAD5WL23"/>
<comment type="similarity">
    <text evidence="1">Belongs to the type-B carboxylesterase/lipase family.</text>
</comment>
<sequence>MRSYIHRFVRVLLKIVSLFSAIECYEVRSVNTAWGVVRGELIHPNGGDLPPVTQFLGVPYGVAPSGQFRFNMAISSAKWTHLPKEARKLAPACIQTQLPELSETRAFKQMSAQRFDYVHRLLPKLKLQSEDCLYMNIFVPERLEASQREAPLPVLVVVHGDEYGWNAGSPYNGSILASHGQIVVVTLNYRLGVFGFLGRCESSSCSGNSGISDLVSALTMLNVILPPFGGWGSGASLVSLLMASPLTQPGRRLFRRAILLDGTALAPWAMAQNPQQYFVQVAENLGCLSRNRSSMFNDNVDTTLRCMQDHPADNVTKAVQAIETPTFLSVFAPIVDGQLIPNSPRISFSSQYGSLFREIDLLVGFSSNPAHYLLSNDDLKSGLSKERRQKIFRTLVRNLFEYHRSELLAAIINEYTDWENPRDHPKSLRNSVLAVLNDVLFTAPLIETLRMHSADEIRKEANTFMFVFGHETRSWMNEQPNSGLRGSLTGDHIPYIFGYPLISTDKEEKLYFGFNAEDRGISQVMMHYVANFVKSGDPSRPLPMMKSFPMGDAFHSTAWPQFDQPNREAYLEITDRPRVKNYYRNARVGFWTSLVPALHSSGKEGGEVPEEHHLLPDHFKKDSFFGRVKSFVPYVNHPFPAPPLPPSPPPESIKKTTSMKPPLATPSPPSDTVAVASGQYSTMLSVTVAVGCGLLFLNICVFFGLYRQCDKNKRSKKKLQLQYQTYASNQAAVSDQYNNLNSPISLMPPPPPPISLNSSAMSTIPPAHDDVFERSVFAPPLSSASDTTSNIVPGRSFQEQEPLLSASHKNSRSGVSPSCPRHGRAVLSLHPGRGSLALSGNTPTLEEIQV</sequence>
<evidence type="ECO:0000256" key="1">
    <source>
        <dbReference type="ARBA" id="ARBA00005964"/>
    </source>
</evidence>
<keyword evidence="4" id="KW-0732">Signal</keyword>
<comment type="caution">
    <text evidence="6">The sequence shown here is derived from an EMBL/GenBank/DDBJ whole genome shotgun (WGS) entry which is preliminary data.</text>
</comment>
<keyword evidence="3" id="KW-0472">Membrane</keyword>
<protein>
    <submittedName>
        <fullName evidence="6">Neuroligin-1</fullName>
    </submittedName>
</protein>
<proteinExistence type="inferred from homology"/>
<organism evidence="6 7">
    <name type="scientific">Parelaphostrongylus tenuis</name>
    <name type="common">Meningeal worm</name>
    <dbReference type="NCBI Taxonomy" id="148309"/>
    <lineage>
        <taxon>Eukaryota</taxon>
        <taxon>Metazoa</taxon>
        <taxon>Ecdysozoa</taxon>
        <taxon>Nematoda</taxon>
        <taxon>Chromadorea</taxon>
        <taxon>Rhabditida</taxon>
        <taxon>Rhabditina</taxon>
        <taxon>Rhabditomorpha</taxon>
        <taxon>Strongyloidea</taxon>
        <taxon>Metastrongylidae</taxon>
        <taxon>Parelaphostrongylus</taxon>
    </lineage>
</organism>
<feature type="chain" id="PRO_5042122865" evidence="4">
    <location>
        <begin position="25"/>
        <end position="850"/>
    </location>
</feature>
<dbReference type="SUPFAM" id="SSF53474">
    <property type="entry name" value="alpha/beta-Hydrolases"/>
    <property type="match status" value="1"/>
</dbReference>
<feature type="compositionally biased region" description="Pro residues" evidence="2">
    <location>
        <begin position="640"/>
        <end position="651"/>
    </location>
</feature>
<dbReference type="EMBL" id="JAHQIW010007469">
    <property type="protein sequence ID" value="KAJ1374569.1"/>
    <property type="molecule type" value="Genomic_DNA"/>
</dbReference>
<feature type="domain" description="Carboxylesterase type B" evidence="5">
    <location>
        <begin position="28"/>
        <end position="591"/>
    </location>
</feature>
<feature type="region of interest" description="Disordered" evidence="2">
    <location>
        <begin position="640"/>
        <end position="670"/>
    </location>
</feature>
<evidence type="ECO:0000256" key="4">
    <source>
        <dbReference type="SAM" id="SignalP"/>
    </source>
</evidence>
<evidence type="ECO:0000256" key="3">
    <source>
        <dbReference type="SAM" id="Phobius"/>
    </source>
</evidence>
<keyword evidence="7" id="KW-1185">Reference proteome</keyword>
<dbReference type="PANTHER" id="PTHR43903">
    <property type="entry name" value="NEUROLIGIN"/>
    <property type="match status" value="1"/>
</dbReference>
<dbReference type="InterPro" id="IPR051093">
    <property type="entry name" value="Neuroligin/BSAL"/>
</dbReference>
<dbReference type="Proteomes" id="UP001196413">
    <property type="component" value="Unassembled WGS sequence"/>
</dbReference>